<dbReference type="PANTHER" id="PTHR46112">
    <property type="entry name" value="AMINOPEPTIDASE"/>
    <property type="match status" value="1"/>
</dbReference>
<dbReference type="AlphaFoldDB" id="A0A7U3YKQ0"/>
<dbReference type="EMBL" id="CP002364">
    <property type="protein sequence ID" value="ADW17178.1"/>
    <property type="molecule type" value="Genomic_DNA"/>
</dbReference>
<sequence length="403" mass="42891">MNTDDSYQSGLVPADEIAQRIARLQDFLQQQAVDGALMLDPLNMYYYTGTMQQGVVVVPATGDPVFLVRRSVERARLESPVQQILPLAGFSQLRSTLADLGLATDTLGVAEATLSVGVFKALAKAFPGTAFTDISGVLAMIRAVKSDYEVGLIRTAGALHAQVYGAIPALLREGMSEWELGAAIHQKMMELGYTGIARFAGSGMELFLGIISFGESGNYPTASIGPGGLTGLSPAFPLVGGRKQLGRGEPVFVDIGFGYHGYFTDATRVFSLGPLPQAAMEAHALCLDIQEAVRCRLKPGAIPSRIYDEVWGEFVHSRAFTKHFMGFGSNQVPFLGHGIGLAIDEFPVIAAKVHTPLEANMIIAVEPKKGVAGIGLVGVENTFRVTAEGGEKLTPGTDEITMV</sequence>
<dbReference type="Gene3D" id="3.40.350.10">
    <property type="entry name" value="Creatinase/prolidase N-terminal domain"/>
    <property type="match status" value="1"/>
</dbReference>
<dbReference type="Gene3D" id="3.90.230.10">
    <property type="entry name" value="Creatinase/methionine aminopeptidase superfamily"/>
    <property type="match status" value="1"/>
</dbReference>
<dbReference type="PANTHER" id="PTHR46112:SF2">
    <property type="entry name" value="XAA-PRO AMINOPEPTIDASE P-RELATED"/>
    <property type="match status" value="1"/>
</dbReference>
<name>A0A7U3YKQ0_DESPD</name>
<dbReference type="InterPro" id="IPR036005">
    <property type="entry name" value="Creatinase/aminopeptidase-like"/>
</dbReference>
<feature type="domain" description="Peptidase M24" evidence="1">
    <location>
        <begin position="152"/>
        <end position="387"/>
    </location>
</feature>
<protein>
    <submittedName>
        <fullName evidence="3">Peptidase M24</fullName>
    </submittedName>
</protein>
<keyword evidence="4" id="KW-1185">Reference proteome</keyword>
<dbReference type="InterPro" id="IPR000994">
    <property type="entry name" value="Pept_M24"/>
</dbReference>
<organism evidence="3 4">
    <name type="scientific">Desulfobulbus propionicus (strain ATCC 33891 / DSM 2032 / VKM B-1956 / 1pr3)</name>
    <dbReference type="NCBI Taxonomy" id="577650"/>
    <lineage>
        <taxon>Bacteria</taxon>
        <taxon>Pseudomonadati</taxon>
        <taxon>Thermodesulfobacteriota</taxon>
        <taxon>Desulfobulbia</taxon>
        <taxon>Desulfobulbales</taxon>
        <taxon>Desulfobulbaceae</taxon>
        <taxon>Desulfobulbus</taxon>
    </lineage>
</organism>
<dbReference type="Proteomes" id="UP000006365">
    <property type="component" value="Chromosome"/>
</dbReference>
<accession>A0A7U3YKQ0</accession>
<dbReference type="KEGG" id="dpr:Despr_1004"/>
<dbReference type="InterPro" id="IPR050659">
    <property type="entry name" value="Peptidase_M24B"/>
</dbReference>
<dbReference type="InterPro" id="IPR029149">
    <property type="entry name" value="Creatin/AminoP/Spt16_N"/>
</dbReference>
<dbReference type="SUPFAM" id="SSF53092">
    <property type="entry name" value="Creatinase/prolidase N-terminal domain"/>
    <property type="match status" value="1"/>
</dbReference>
<dbReference type="SUPFAM" id="SSF55920">
    <property type="entry name" value="Creatinase/aminopeptidase"/>
    <property type="match status" value="1"/>
</dbReference>
<dbReference type="InterPro" id="IPR000587">
    <property type="entry name" value="Creatinase_N"/>
</dbReference>
<evidence type="ECO:0000313" key="4">
    <source>
        <dbReference type="Proteomes" id="UP000006365"/>
    </source>
</evidence>
<dbReference type="RefSeq" id="WP_015723722.1">
    <property type="nucleotide sequence ID" value="NC_014972.1"/>
</dbReference>
<proteinExistence type="predicted"/>
<gene>
    <name evidence="3" type="ordered locus">Despr_1004</name>
</gene>
<evidence type="ECO:0000313" key="3">
    <source>
        <dbReference type="EMBL" id="ADW17178.1"/>
    </source>
</evidence>
<feature type="domain" description="Creatinase N-terminal" evidence="2">
    <location>
        <begin position="20"/>
        <end position="144"/>
    </location>
</feature>
<dbReference type="Pfam" id="PF00557">
    <property type="entry name" value="Peptidase_M24"/>
    <property type="match status" value="1"/>
</dbReference>
<dbReference type="CDD" id="cd01066">
    <property type="entry name" value="APP_MetAP"/>
    <property type="match status" value="1"/>
</dbReference>
<evidence type="ECO:0000259" key="2">
    <source>
        <dbReference type="Pfam" id="PF01321"/>
    </source>
</evidence>
<reference evidence="3 4" key="1">
    <citation type="journal article" date="2011" name="Stand. Genomic Sci.">
        <title>Complete genome sequence of Desulfobulbus propionicus type strain (1pr3).</title>
        <authorList>
            <person name="Pagani I."/>
            <person name="Lapidus A."/>
            <person name="Nolan M."/>
            <person name="Lucas S."/>
            <person name="Hammon N."/>
            <person name="Deshpande S."/>
            <person name="Cheng J.F."/>
            <person name="Chertkov O."/>
            <person name="Davenport K."/>
            <person name="Tapia R."/>
            <person name="Han C."/>
            <person name="Goodwin L."/>
            <person name="Pitluck S."/>
            <person name="Liolios K."/>
            <person name="Mavromatis K."/>
            <person name="Ivanova N."/>
            <person name="Mikhailova N."/>
            <person name="Pati A."/>
            <person name="Chen A."/>
            <person name="Palaniappan K."/>
            <person name="Land M."/>
            <person name="Hauser L."/>
            <person name="Chang Y.J."/>
            <person name="Jeffries C.D."/>
            <person name="Detter J.C."/>
            <person name="Brambilla E."/>
            <person name="Kannan K.P."/>
            <person name="Djao O.D."/>
            <person name="Rohde M."/>
            <person name="Pukall R."/>
            <person name="Spring S."/>
            <person name="Goker M."/>
            <person name="Sikorski J."/>
            <person name="Woyke T."/>
            <person name="Bristow J."/>
            <person name="Eisen J.A."/>
            <person name="Markowitz V."/>
            <person name="Hugenholtz P."/>
            <person name="Kyrpides N.C."/>
            <person name="Klenk H.P."/>
        </authorList>
    </citation>
    <scope>NUCLEOTIDE SEQUENCE [LARGE SCALE GENOMIC DNA]</scope>
    <source>
        <strain evidence="4">ATCC 33891 / DSM 2032 / 1pr3</strain>
    </source>
</reference>
<evidence type="ECO:0000259" key="1">
    <source>
        <dbReference type="Pfam" id="PF00557"/>
    </source>
</evidence>
<dbReference type="Pfam" id="PF01321">
    <property type="entry name" value="Creatinase_N"/>
    <property type="match status" value="1"/>
</dbReference>